<evidence type="ECO:0000256" key="2">
    <source>
        <dbReference type="ARBA" id="ARBA00022478"/>
    </source>
</evidence>
<proteinExistence type="inferred from homology"/>
<keyword evidence="5" id="KW-0804">Transcription</keyword>
<reference evidence="10 11" key="1">
    <citation type="submission" date="2021-03" db="EMBL/GenBank/DDBJ databases">
        <title>Comparative Genomics and Metabolomics in the genus Turicibacter.</title>
        <authorList>
            <person name="Maki J."/>
            <person name="Looft T."/>
        </authorList>
    </citation>
    <scope>NUCLEOTIDE SEQUENCE</scope>
    <source>
        <strain evidence="10">ISU324</strain>
        <strain evidence="9 11">MMM721</strain>
    </source>
</reference>
<keyword evidence="2 10" id="KW-0240">DNA-directed RNA polymerase</keyword>
<evidence type="ECO:0000256" key="3">
    <source>
        <dbReference type="ARBA" id="ARBA00022679"/>
    </source>
</evidence>
<evidence type="ECO:0000259" key="8">
    <source>
        <dbReference type="PROSITE" id="PS51913"/>
    </source>
</evidence>
<evidence type="ECO:0000313" key="10">
    <source>
        <dbReference type="EMBL" id="UUF09275.1"/>
    </source>
</evidence>
<evidence type="ECO:0000313" key="12">
    <source>
        <dbReference type="Proteomes" id="UP001058072"/>
    </source>
</evidence>
<feature type="domain" description="HTH HARE-type" evidence="8">
    <location>
        <begin position="8"/>
        <end position="75"/>
    </location>
</feature>
<name>A0A9Q9CIQ2_9FIRM</name>
<dbReference type="EMBL" id="CP071250">
    <property type="protein sequence ID" value="UUF09275.1"/>
    <property type="molecule type" value="Genomic_DNA"/>
</dbReference>
<gene>
    <name evidence="10" type="primary">rpoE</name>
    <name evidence="9" type="ORF">J0J69_09225</name>
    <name evidence="10" type="ORF">J0J70_04750</name>
</gene>
<keyword evidence="4 10" id="KW-0548">Nucleotidyltransferase</keyword>
<dbReference type="InterPro" id="IPR029757">
    <property type="entry name" value="RpoE"/>
</dbReference>
<evidence type="ECO:0000256" key="6">
    <source>
        <dbReference type="ARBA" id="ARBA00031937"/>
    </source>
</evidence>
<evidence type="ECO:0000313" key="11">
    <source>
        <dbReference type="Proteomes" id="UP001058016"/>
    </source>
</evidence>
<feature type="compositionally biased region" description="Acidic residues" evidence="7">
    <location>
        <begin position="91"/>
        <end position="151"/>
    </location>
</feature>
<feature type="region of interest" description="Disordered" evidence="7">
    <location>
        <begin position="91"/>
        <end position="162"/>
    </location>
</feature>
<dbReference type="InterPro" id="IPR038087">
    <property type="entry name" value="RNAP_delta_N_dom_sf"/>
</dbReference>
<dbReference type="GO" id="GO:0006351">
    <property type="term" value="P:DNA-templated transcription"/>
    <property type="evidence" value="ECO:0007669"/>
    <property type="project" value="InterPro"/>
</dbReference>
<accession>A0A9Q9CIQ2</accession>
<organism evidence="10 12">
    <name type="scientific">Turicibacter bilis</name>
    <dbReference type="NCBI Taxonomy" id="2735723"/>
    <lineage>
        <taxon>Bacteria</taxon>
        <taxon>Bacillati</taxon>
        <taxon>Bacillota</taxon>
        <taxon>Erysipelotrichia</taxon>
        <taxon>Erysipelotrichales</taxon>
        <taxon>Turicibacteraceae</taxon>
        <taxon>Turicibacter</taxon>
    </lineage>
</organism>
<comment type="similarity">
    <text evidence="1">Belongs to the RpoE family.</text>
</comment>
<dbReference type="Gene3D" id="1.10.10.1250">
    <property type="entry name" value="RNA polymerase, subunit delta, N-terminal domain"/>
    <property type="match status" value="1"/>
</dbReference>
<dbReference type="RefSeq" id="WP_055276636.1">
    <property type="nucleotide sequence ID" value="NZ_CP071249.1"/>
</dbReference>
<keyword evidence="11" id="KW-1185">Reference proteome</keyword>
<protein>
    <recommendedName>
        <fullName evidence="6">RNAP delta factor</fullName>
    </recommendedName>
</protein>
<evidence type="ECO:0000256" key="5">
    <source>
        <dbReference type="ARBA" id="ARBA00023163"/>
    </source>
</evidence>
<dbReference type="GO" id="GO:0006355">
    <property type="term" value="P:regulation of DNA-templated transcription"/>
    <property type="evidence" value="ECO:0007669"/>
    <property type="project" value="InterPro"/>
</dbReference>
<dbReference type="PROSITE" id="PS51913">
    <property type="entry name" value="HTH_HARE"/>
    <property type="match status" value="1"/>
</dbReference>
<dbReference type="GO" id="GO:0016779">
    <property type="term" value="F:nucleotidyltransferase activity"/>
    <property type="evidence" value="ECO:0007669"/>
    <property type="project" value="UniProtKB-KW"/>
</dbReference>
<sequence length="162" mass="19009">MTTHNEEMSMLEVAELLIQRKIKPQKFEKIAKEVCEIMGLTDEQFQSKLAQFYTDLTLSGKFVTVGEDKWDLKSRQKYEVANYDTYDIDFDDEEVEPITEDGFDSYDTEMDYKEDDTDKDENDDFVDEEEAEDDYSDESNAEVGEDSDEFEGLAIYHEDEME</sequence>
<keyword evidence="3 10" id="KW-0808">Transferase</keyword>
<evidence type="ECO:0000256" key="4">
    <source>
        <dbReference type="ARBA" id="ARBA00022695"/>
    </source>
</evidence>
<dbReference type="GO" id="GO:0000428">
    <property type="term" value="C:DNA-directed RNA polymerase complex"/>
    <property type="evidence" value="ECO:0007669"/>
    <property type="project" value="UniProtKB-KW"/>
</dbReference>
<dbReference type="EMBL" id="CP071249">
    <property type="protein sequence ID" value="UUF05269.1"/>
    <property type="molecule type" value="Genomic_DNA"/>
</dbReference>
<dbReference type="Proteomes" id="UP001058072">
    <property type="component" value="Chromosome"/>
</dbReference>
<evidence type="ECO:0000313" key="9">
    <source>
        <dbReference type="EMBL" id="UUF05269.1"/>
    </source>
</evidence>
<dbReference type="NCBIfam" id="TIGR04567">
    <property type="entry name" value="RNAP_delt_lowGC"/>
    <property type="match status" value="1"/>
</dbReference>
<dbReference type="AlphaFoldDB" id="A0A9Q9CIQ2"/>
<dbReference type="Proteomes" id="UP001058016">
    <property type="component" value="Chromosome"/>
</dbReference>
<evidence type="ECO:0000256" key="1">
    <source>
        <dbReference type="ARBA" id="ARBA00009828"/>
    </source>
</evidence>
<dbReference type="InterPro" id="IPR007759">
    <property type="entry name" value="Asxl_HARE-HTH"/>
</dbReference>
<evidence type="ECO:0000256" key="7">
    <source>
        <dbReference type="SAM" id="MobiDB-lite"/>
    </source>
</evidence>